<dbReference type="EMBL" id="AP008231">
    <property type="protein sequence ID" value="BAD78821.1"/>
    <property type="molecule type" value="Genomic_DNA"/>
</dbReference>
<reference evidence="2 3" key="1">
    <citation type="journal article" date="2007" name="Photosyn. Res.">
        <title>Complete nucleotide sequence of the freshwater unicellular cyanobacterium Synechococcus elongatus PCC 6301 chromosome: gene content and organization.</title>
        <authorList>
            <person name="Sugita C."/>
            <person name="Ogata K."/>
            <person name="Shikata M."/>
            <person name="Jikuya H."/>
            <person name="Takano J."/>
            <person name="Furumichi M."/>
            <person name="Kanehisa M."/>
            <person name="Omata T."/>
            <person name="Sugiura M."/>
            <person name="Sugita M."/>
        </authorList>
    </citation>
    <scope>NUCLEOTIDE SEQUENCE [LARGE SCALE GENOMIC DNA]</scope>
    <source>
        <strain evidence="3">ATCC 27144 / PCC 6301 / SAUG 1402/1</strain>
    </source>
</reference>
<keyword evidence="1" id="KW-0472">Membrane</keyword>
<accession>A0A0H3K6R5</accession>
<feature type="transmembrane region" description="Helical" evidence="1">
    <location>
        <begin position="12"/>
        <end position="32"/>
    </location>
</feature>
<evidence type="ECO:0000313" key="2">
    <source>
        <dbReference type="EMBL" id="BAD78821.1"/>
    </source>
</evidence>
<keyword evidence="1" id="KW-0812">Transmembrane</keyword>
<gene>
    <name evidence="2" type="ordered locus">syc0631_c</name>
</gene>
<dbReference type="AlphaFoldDB" id="A0A0H3K6R5"/>
<keyword evidence="1" id="KW-1133">Transmembrane helix</keyword>
<evidence type="ECO:0000256" key="1">
    <source>
        <dbReference type="SAM" id="Phobius"/>
    </source>
</evidence>
<organism evidence="2 3">
    <name type="scientific">Synechococcus sp. (strain ATCC 27144 / PCC 6301 / SAUG 1402/1)</name>
    <name type="common">Anacystis nidulans</name>
    <dbReference type="NCBI Taxonomy" id="269084"/>
    <lineage>
        <taxon>Bacteria</taxon>
        <taxon>Bacillati</taxon>
        <taxon>Cyanobacteriota</taxon>
        <taxon>Cyanophyceae</taxon>
        <taxon>Synechococcales</taxon>
        <taxon>Synechococcaceae</taxon>
        <taxon>Synechococcus</taxon>
    </lineage>
</organism>
<sequence>MVQRLLQGLDRLLVFNVFFVIAALGWFAIALLGRRFDWPLGFDLWMALWQPLFQPALGLLMAGAILSGVGSWVRRRFFPEQSS</sequence>
<dbReference type="Proteomes" id="UP000001175">
    <property type="component" value="Chromosome"/>
</dbReference>
<protein>
    <submittedName>
        <fullName evidence="2">Uncharacterized protein</fullName>
    </submittedName>
</protein>
<dbReference type="GeneID" id="72429761"/>
<name>A0A0H3K6R5_SYNP6</name>
<dbReference type="eggNOG" id="ENOG5032YRP">
    <property type="taxonomic scope" value="Bacteria"/>
</dbReference>
<evidence type="ECO:0000313" key="3">
    <source>
        <dbReference type="Proteomes" id="UP000001175"/>
    </source>
</evidence>
<proteinExistence type="predicted"/>
<feature type="transmembrane region" description="Helical" evidence="1">
    <location>
        <begin position="52"/>
        <end position="73"/>
    </location>
</feature>
<dbReference type="RefSeq" id="WP_011242943.1">
    <property type="nucleotide sequence ID" value="NC_006576.1"/>
</dbReference>
<dbReference type="KEGG" id="syc:syc0631_c"/>